<dbReference type="RefSeq" id="XP_005369379.1">
    <property type="nucleotide sequence ID" value="XM_005369322.2"/>
</dbReference>
<feature type="domain" description="Isochorismatase-like" evidence="2">
    <location>
        <begin position="16"/>
        <end position="162"/>
    </location>
</feature>
<dbReference type="PANTHER" id="PTHR14119:SF5">
    <property type="entry name" value="ISOCHORISMATASE DOMAIN-CONTAINING PROTEIN 2B"/>
    <property type="match status" value="1"/>
</dbReference>
<dbReference type="InterPro" id="IPR036380">
    <property type="entry name" value="Isochorismatase-like_sf"/>
</dbReference>
<dbReference type="Proteomes" id="UP000694915">
    <property type="component" value="Unplaced"/>
</dbReference>
<dbReference type="SUPFAM" id="SSF52499">
    <property type="entry name" value="Isochorismatase-like hydrolases"/>
    <property type="match status" value="1"/>
</dbReference>
<dbReference type="AlphaFoldDB" id="A0A8J6KR68"/>
<reference evidence="6" key="2">
    <citation type="submission" date="2025-05" db="UniProtKB">
        <authorList>
            <consortium name="RefSeq"/>
        </authorList>
    </citation>
    <scope>IDENTIFICATION</scope>
</reference>
<keyword evidence="4" id="KW-1185">Reference proteome</keyword>
<sequence length="210" mass="23302">MAAARASLGRILPESSILFLCDMQEKLRDRILYFPQIVSVAARMLKVAQLLDVPVLLTEQYPQGLGPTVPELGTQGIQAMSKTCFSMVPPLQQELDRRPHLQSVLLCGIETQACILNTALDLLDRGLQVHVAVDACSSQSEMNRLVSLDRMRQSGVFLSTSEALILQLVKDSTHPRFKEIQKIIKEPVPDIGLLSFFQGKNNPLLLNSRP</sequence>
<evidence type="ECO:0000313" key="4">
    <source>
        <dbReference type="Proteomes" id="UP000694915"/>
    </source>
</evidence>
<evidence type="ECO:0000313" key="6">
    <source>
        <dbReference type="RefSeq" id="XP_005369379.1"/>
    </source>
</evidence>
<dbReference type="Proteomes" id="UP000710432">
    <property type="component" value="Unassembled WGS sequence"/>
</dbReference>
<reference evidence="3" key="1">
    <citation type="submission" date="2020-03" db="EMBL/GenBank/DDBJ databases">
        <title>Studies in the Genomics of Life Span.</title>
        <authorList>
            <person name="Glass D."/>
        </authorList>
    </citation>
    <scope>NUCLEOTIDE SEQUENCE</scope>
    <source>
        <strain evidence="3">LTLLF</strain>
        <tissue evidence="3">Muscle</tissue>
    </source>
</reference>
<organism evidence="3 5">
    <name type="scientific">Microtus ochrogaster</name>
    <name type="common">Prairie vole</name>
    <dbReference type="NCBI Taxonomy" id="79684"/>
    <lineage>
        <taxon>Eukaryota</taxon>
        <taxon>Metazoa</taxon>
        <taxon>Chordata</taxon>
        <taxon>Craniata</taxon>
        <taxon>Vertebrata</taxon>
        <taxon>Euteleostomi</taxon>
        <taxon>Mammalia</taxon>
        <taxon>Eutheria</taxon>
        <taxon>Euarchontoglires</taxon>
        <taxon>Glires</taxon>
        <taxon>Rodentia</taxon>
        <taxon>Myomorpha</taxon>
        <taxon>Muroidea</taxon>
        <taxon>Cricetidae</taxon>
        <taxon>Arvicolinae</taxon>
        <taxon>Microtus</taxon>
    </lineage>
</organism>
<evidence type="ECO:0000313" key="3">
    <source>
        <dbReference type="EMBL" id="KAH0507473.1"/>
    </source>
</evidence>
<dbReference type="OrthoDB" id="269496at2759"/>
<evidence type="ECO:0000259" key="2">
    <source>
        <dbReference type="Pfam" id="PF00857"/>
    </source>
</evidence>
<dbReference type="GeneID" id="102000970"/>
<dbReference type="EMBL" id="JAATJU010023569">
    <property type="protein sequence ID" value="KAH0507473.1"/>
    <property type="molecule type" value="Genomic_DNA"/>
</dbReference>
<evidence type="ECO:0000313" key="5">
    <source>
        <dbReference type="Proteomes" id="UP000710432"/>
    </source>
</evidence>
<accession>A0A8J6KR68</accession>
<proteinExistence type="inferred from homology"/>
<dbReference type="InterPro" id="IPR050993">
    <property type="entry name" value="Isochorismatase_domain"/>
</dbReference>
<comment type="similarity">
    <text evidence="1">Belongs to the isochorismatase family.</text>
</comment>
<dbReference type="Gene3D" id="3.40.50.850">
    <property type="entry name" value="Isochorismatase-like"/>
    <property type="match status" value="1"/>
</dbReference>
<dbReference type="FunFam" id="3.40.50.850:FF:000001">
    <property type="entry name" value="Isochorismatase domain-containing protein 1"/>
    <property type="match status" value="1"/>
</dbReference>
<dbReference type="PANTHER" id="PTHR14119">
    <property type="entry name" value="HYDROLASE"/>
    <property type="match status" value="1"/>
</dbReference>
<protein>
    <submittedName>
        <fullName evidence="3 6">Isochorismatase domain-containing protein 2</fullName>
    </submittedName>
</protein>
<dbReference type="CDD" id="cd01012">
    <property type="entry name" value="YcaC_related"/>
    <property type="match status" value="1"/>
</dbReference>
<evidence type="ECO:0000256" key="1">
    <source>
        <dbReference type="ARBA" id="ARBA00006336"/>
    </source>
</evidence>
<gene>
    <name evidence="6" type="primary">LOC102000970</name>
    <name evidence="3" type="ORF">LTLLF_168900</name>
</gene>
<name>A0A8J6KR68_MICOH</name>
<dbReference type="Pfam" id="PF00857">
    <property type="entry name" value="Isochorismatase"/>
    <property type="match status" value="1"/>
</dbReference>
<dbReference type="InterPro" id="IPR000868">
    <property type="entry name" value="Isochorismatase-like_dom"/>
</dbReference>